<dbReference type="SUPFAM" id="SSF54897">
    <property type="entry name" value="Protease propeptides/inhibitors"/>
    <property type="match status" value="1"/>
</dbReference>
<comment type="caution">
    <text evidence="11">The sequence shown here is derived from an EMBL/GenBank/DDBJ whole genome shotgun (WGS) entry which is preliminary data.</text>
</comment>
<evidence type="ECO:0000256" key="9">
    <source>
        <dbReference type="PROSITE-ProRule" id="PRU01032"/>
    </source>
</evidence>
<dbReference type="SUPFAM" id="SSF52743">
    <property type="entry name" value="Subtilisin-like"/>
    <property type="match status" value="1"/>
</dbReference>
<gene>
    <name evidence="11" type="ORF">N657DRAFT_692260</name>
</gene>
<comment type="subcellular location">
    <subcellularLocation>
        <location evidence="2">Secreted</location>
        <location evidence="2">Extracellular space</location>
    </subcellularLocation>
</comment>
<dbReference type="PANTHER" id="PTHR14218:SF19">
    <property type="entry name" value="SERINE PROTEASE AORO, PUTATIVE (AFU_ORTHOLOGUE AFUA_6G10250)-RELATED"/>
    <property type="match status" value="1"/>
</dbReference>
<dbReference type="AlphaFoldDB" id="A0AAN6TUU0"/>
<comment type="caution">
    <text evidence="9">Lacks conserved residue(s) required for the propagation of feature annotation.</text>
</comment>
<organism evidence="11 12">
    <name type="scientific">Parathielavia appendiculata</name>
    <dbReference type="NCBI Taxonomy" id="2587402"/>
    <lineage>
        <taxon>Eukaryota</taxon>
        <taxon>Fungi</taxon>
        <taxon>Dikarya</taxon>
        <taxon>Ascomycota</taxon>
        <taxon>Pezizomycotina</taxon>
        <taxon>Sordariomycetes</taxon>
        <taxon>Sordariomycetidae</taxon>
        <taxon>Sordariales</taxon>
        <taxon>Chaetomiaceae</taxon>
        <taxon>Parathielavia</taxon>
    </lineage>
</organism>
<evidence type="ECO:0000256" key="2">
    <source>
        <dbReference type="ARBA" id="ARBA00004239"/>
    </source>
</evidence>
<evidence type="ECO:0000259" key="10">
    <source>
        <dbReference type="PROSITE" id="PS51695"/>
    </source>
</evidence>
<keyword evidence="7" id="KW-0106">Calcium</keyword>
<evidence type="ECO:0000313" key="12">
    <source>
        <dbReference type="Proteomes" id="UP001302602"/>
    </source>
</evidence>
<dbReference type="PROSITE" id="PS51695">
    <property type="entry name" value="SEDOLISIN"/>
    <property type="match status" value="1"/>
</dbReference>
<evidence type="ECO:0000256" key="7">
    <source>
        <dbReference type="ARBA" id="ARBA00022837"/>
    </source>
</evidence>
<evidence type="ECO:0000256" key="8">
    <source>
        <dbReference type="ARBA" id="ARBA00023145"/>
    </source>
</evidence>
<dbReference type="PANTHER" id="PTHR14218">
    <property type="entry name" value="PROTEASE S8 TRIPEPTIDYL PEPTIDASE I CLN2"/>
    <property type="match status" value="1"/>
</dbReference>
<evidence type="ECO:0000256" key="4">
    <source>
        <dbReference type="ARBA" id="ARBA00022723"/>
    </source>
</evidence>
<keyword evidence="3" id="KW-0645">Protease</keyword>
<name>A0AAN6TUU0_9PEZI</name>
<dbReference type="Proteomes" id="UP001302602">
    <property type="component" value="Unassembled WGS sequence"/>
</dbReference>
<dbReference type="InterPro" id="IPR036852">
    <property type="entry name" value="Peptidase_S8/S53_dom_sf"/>
</dbReference>
<evidence type="ECO:0000313" key="11">
    <source>
        <dbReference type="EMBL" id="KAK4121155.1"/>
    </source>
</evidence>
<reference evidence="11" key="1">
    <citation type="journal article" date="2023" name="Mol. Phylogenet. Evol.">
        <title>Genome-scale phylogeny and comparative genomics of the fungal order Sordariales.</title>
        <authorList>
            <person name="Hensen N."/>
            <person name="Bonometti L."/>
            <person name="Westerberg I."/>
            <person name="Brannstrom I.O."/>
            <person name="Guillou S."/>
            <person name="Cros-Aarteil S."/>
            <person name="Calhoun S."/>
            <person name="Haridas S."/>
            <person name="Kuo A."/>
            <person name="Mondo S."/>
            <person name="Pangilinan J."/>
            <person name="Riley R."/>
            <person name="LaButti K."/>
            <person name="Andreopoulos B."/>
            <person name="Lipzen A."/>
            <person name="Chen C."/>
            <person name="Yan M."/>
            <person name="Daum C."/>
            <person name="Ng V."/>
            <person name="Clum A."/>
            <person name="Steindorff A."/>
            <person name="Ohm R.A."/>
            <person name="Martin F."/>
            <person name="Silar P."/>
            <person name="Natvig D.O."/>
            <person name="Lalanne C."/>
            <person name="Gautier V."/>
            <person name="Ament-Velasquez S.L."/>
            <person name="Kruys A."/>
            <person name="Hutchinson M.I."/>
            <person name="Powell A.J."/>
            <person name="Barry K."/>
            <person name="Miller A.N."/>
            <person name="Grigoriev I.V."/>
            <person name="Debuchy R."/>
            <person name="Gladieux P."/>
            <person name="Hiltunen Thoren M."/>
            <person name="Johannesson H."/>
        </authorList>
    </citation>
    <scope>NUCLEOTIDE SEQUENCE</scope>
    <source>
        <strain evidence="11">CBS 731.68</strain>
    </source>
</reference>
<dbReference type="RefSeq" id="XP_062644926.1">
    <property type="nucleotide sequence ID" value="XM_062797155.1"/>
</dbReference>
<evidence type="ECO:0000256" key="6">
    <source>
        <dbReference type="ARBA" id="ARBA00022825"/>
    </source>
</evidence>
<keyword evidence="12" id="KW-1185">Reference proteome</keyword>
<protein>
    <submittedName>
        <fullName evidence="11">Subtilisin-like protein</fullName>
    </submittedName>
</protein>
<dbReference type="InterPro" id="IPR015366">
    <property type="entry name" value="S53_propep"/>
</dbReference>
<comment type="cofactor">
    <cofactor evidence="1">
        <name>Ca(2+)</name>
        <dbReference type="ChEBI" id="CHEBI:29108"/>
    </cofactor>
</comment>
<dbReference type="GO" id="GO:0006508">
    <property type="term" value="P:proteolysis"/>
    <property type="evidence" value="ECO:0007669"/>
    <property type="project" value="UniProtKB-KW"/>
</dbReference>
<keyword evidence="5" id="KW-0378">Hydrolase</keyword>
<reference evidence="11" key="2">
    <citation type="submission" date="2023-05" db="EMBL/GenBank/DDBJ databases">
        <authorList>
            <consortium name="Lawrence Berkeley National Laboratory"/>
            <person name="Steindorff A."/>
            <person name="Hensen N."/>
            <person name="Bonometti L."/>
            <person name="Westerberg I."/>
            <person name="Brannstrom I.O."/>
            <person name="Guillou S."/>
            <person name="Cros-Aarteil S."/>
            <person name="Calhoun S."/>
            <person name="Haridas S."/>
            <person name="Kuo A."/>
            <person name="Mondo S."/>
            <person name="Pangilinan J."/>
            <person name="Riley R."/>
            <person name="Labutti K."/>
            <person name="Andreopoulos B."/>
            <person name="Lipzen A."/>
            <person name="Chen C."/>
            <person name="Yanf M."/>
            <person name="Daum C."/>
            <person name="Ng V."/>
            <person name="Clum A."/>
            <person name="Ohm R."/>
            <person name="Martin F."/>
            <person name="Silar P."/>
            <person name="Natvig D."/>
            <person name="Lalanne C."/>
            <person name="Gautier V."/>
            <person name="Ament-Velasquez S.L."/>
            <person name="Kruys A."/>
            <person name="Hutchinson M.I."/>
            <person name="Powell A.J."/>
            <person name="Barry K."/>
            <person name="Miller A.N."/>
            <person name="Grigoriev I.V."/>
            <person name="Debuchy R."/>
            <person name="Gladieux P."/>
            <person name="Thoren M.H."/>
            <person name="Johannesson H."/>
        </authorList>
    </citation>
    <scope>NUCLEOTIDE SEQUENCE</scope>
    <source>
        <strain evidence="11">CBS 731.68</strain>
    </source>
</reference>
<sequence>MSPKKAVHVFERISESDSPSFGEHWTLDRIAQFFAPPRESIRQVGKWLSSSGVRLPALRLSRDGTLSFNISVGKVEFHLCHPINSGTPQTASERYSLPSRVVNIMLAAFNKHYCRAGLDPQLDPVYRDQLPGGYNASDCGTYTLPRVIAIIYAWNEAWYPDAYARRLLMYCIDRDNPKNNTASEGHFALVFPAACPWVTSVGDTQFLPVAAANCCSSSTLSPFPGETALNNNSTVSFSGGGFSRVLPAPWGYLDISAMGKGFLVSLHGGYRAVSGTSASTLVVAAMIAKINDARLYASKSTVGLTHPVLYAARNRGMLRDTYNGKSHGCGVREAFPARQAWDAATLGTLDFEKLKELYLRLP</sequence>
<dbReference type="GO" id="GO:0005576">
    <property type="term" value="C:extracellular region"/>
    <property type="evidence" value="ECO:0007669"/>
    <property type="project" value="UniProtKB-SubCell"/>
</dbReference>
<dbReference type="GO" id="GO:0046872">
    <property type="term" value="F:metal ion binding"/>
    <property type="evidence" value="ECO:0007669"/>
    <property type="project" value="UniProtKB-KW"/>
</dbReference>
<keyword evidence="6" id="KW-0720">Serine protease</keyword>
<evidence type="ECO:0000256" key="1">
    <source>
        <dbReference type="ARBA" id="ARBA00001913"/>
    </source>
</evidence>
<evidence type="ECO:0000256" key="3">
    <source>
        <dbReference type="ARBA" id="ARBA00022670"/>
    </source>
</evidence>
<feature type="domain" description="Peptidase S53" evidence="10">
    <location>
        <begin position="1"/>
        <end position="361"/>
    </location>
</feature>
<accession>A0AAN6TUU0</accession>
<evidence type="ECO:0000256" key="5">
    <source>
        <dbReference type="ARBA" id="ARBA00022801"/>
    </source>
</evidence>
<keyword evidence="4" id="KW-0479">Metal-binding</keyword>
<dbReference type="InterPro" id="IPR030400">
    <property type="entry name" value="Sedolisin_dom"/>
</dbReference>
<dbReference type="GO" id="GO:0008240">
    <property type="term" value="F:tripeptidyl-peptidase activity"/>
    <property type="evidence" value="ECO:0007669"/>
    <property type="project" value="TreeGrafter"/>
</dbReference>
<dbReference type="Pfam" id="PF09286">
    <property type="entry name" value="Pro-kuma_activ"/>
    <property type="match status" value="1"/>
</dbReference>
<dbReference type="GO" id="GO:0004252">
    <property type="term" value="F:serine-type endopeptidase activity"/>
    <property type="evidence" value="ECO:0007669"/>
    <property type="project" value="InterPro"/>
</dbReference>
<dbReference type="Gene3D" id="3.40.50.200">
    <property type="entry name" value="Peptidase S8/S53 domain"/>
    <property type="match status" value="1"/>
</dbReference>
<proteinExistence type="predicted"/>
<dbReference type="EMBL" id="MU853234">
    <property type="protein sequence ID" value="KAK4121155.1"/>
    <property type="molecule type" value="Genomic_DNA"/>
</dbReference>
<keyword evidence="8" id="KW-0865">Zymogen</keyword>
<dbReference type="GeneID" id="87833922"/>
<dbReference type="InterPro" id="IPR050819">
    <property type="entry name" value="Tripeptidyl-peptidase_I"/>
</dbReference>